<accession>A0A9R1WRM7</accession>
<name>A0A9R1WRM7_LACSA</name>
<evidence type="ECO:0000313" key="1">
    <source>
        <dbReference type="EMBL" id="KAJ0186004.1"/>
    </source>
</evidence>
<proteinExistence type="predicted"/>
<dbReference type="InterPro" id="IPR043140">
    <property type="entry name" value="Ribosomal_uS14_sf"/>
</dbReference>
<keyword evidence="2" id="KW-1185">Reference proteome</keyword>
<dbReference type="AlphaFoldDB" id="A0A9R1WRM7"/>
<reference evidence="1 2" key="1">
    <citation type="journal article" date="2017" name="Nat. Commun.">
        <title>Genome assembly with in vitro proximity ligation data and whole-genome triplication in lettuce.</title>
        <authorList>
            <person name="Reyes-Chin-Wo S."/>
            <person name="Wang Z."/>
            <person name="Yang X."/>
            <person name="Kozik A."/>
            <person name="Arikit S."/>
            <person name="Song C."/>
            <person name="Xia L."/>
            <person name="Froenicke L."/>
            <person name="Lavelle D.O."/>
            <person name="Truco M.J."/>
            <person name="Xia R."/>
            <person name="Zhu S."/>
            <person name="Xu C."/>
            <person name="Xu H."/>
            <person name="Xu X."/>
            <person name="Cox K."/>
            <person name="Korf I."/>
            <person name="Meyers B.C."/>
            <person name="Michelmore R.W."/>
        </authorList>
    </citation>
    <scope>NUCLEOTIDE SEQUENCE [LARGE SCALE GENOMIC DNA]</scope>
    <source>
        <strain evidence="2">cv. Salinas</strain>
        <tissue evidence="1">Seedlings</tissue>
    </source>
</reference>
<dbReference type="Proteomes" id="UP000235145">
    <property type="component" value="Unassembled WGS sequence"/>
</dbReference>
<dbReference type="EMBL" id="NBSK02000009">
    <property type="protein sequence ID" value="KAJ0186004.1"/>
    <property type="molecule type" value="Genomic_DNA"/>
</dbReference>
<comment type="caution">
    <text evidence="1">The sequence shown here is derived from an EMBL/GenBank/DDBJ whole genome shotgun (WGS) entry which is preliminary data.</text>
</comment>
<gene>
    <name evidence="1" type="ORF">LSAT_V11C900455940</name>
</gene>
<sequence length="97" mass="10776">MYFHGSPSFRISVLFFRISRLVFRGLASRGPLMGIKKSSCWSTSKVSRSMRPAPDVPFSREGNRVNKVAIRMNGSSLGLSFAPRGAGSNPVRDKYSY</sequence>
<evidence type="ECO:0000313" key="2">
    <source>
        <dbReference type="Proteomes" id="UP000235145"/>
    </source>
</evidence>
<dbReference type="Gene3D" id="4.10.830.10">
    <property type="entry name" value="30s Ribosomal Protein S14, Chain N"/>
    <property type="match status" value="1"/>
</dbReference>
<protein>
    <submittedName>
        <fullName evidence="1">Uncharacterized protein</fullName>
    </submittedName>
</protein>
<organism evidence="1 2">
    <name type="scientific">Lactuca sativa</name>
    <name type="common">Garden lettuce</name>
    <dbReference type="NCBI Taxonomy" id="4236"/>
    <lineage>
        <taxon>Eukaryota</taxon>
        <taxon>Viridiplantae</taxon>
        <taxon>Streptophyta</taxon>
        <taxon>Embryophyta</taxon>
        <taxon>Tracheophyta</taxon>
        <taxon>Spermatophyta</taxon>
        <taxon>Magnoliopsida</taxon>
        <taxon>eudicotyledons</taxon>
        <taxon>Gunneridae</taxon>
        <taxon>Pentapetalae</taxon>
        <taxon>asterids</taxon>
        <taxon>campanulids</taxon>
        <taxon>Asterales</taxon>
        <taxon>Asteraceae</taxon>
        <taxon>Cichorioideae</taxon>
        <taxon>Cichorieae</taxon>
        <taxon>Lactucinae</taxon>
        <taxon>Lactuca</taxon>
    </lineage>
</organism>